<dbReference type="AlphaFoldDB" id="A0AAN6WLD7"/>
<dbReference type="PIRSF" id="PIRSF018005">
    <property type="entry name" value="UCP018005"/>
    <property type="match status" value="1"/>
</dbReference>
<dbReference type="GO" id="GO:0008168">
    <property type="term" value="F:methyltransferase activity"/>
    <property type="evidence" value="ECO:0007669"/>
    <property type="project" value="UniProtKB-KW"/>
</dbReference>
<proteinExistence type="inferred from homology"/>
<dbReference type="NCBIfam" id="TIGR03439">
    <property type="entry name" value="methyl_EasF"/>
    <property type="match status" value="1"/>
</dbReference>
<keyword evidence="2 6" id="KW-0489">Methyltransferase</keyword>
<keyword evidence="4" id="KW-0949">S-adenosyl-L-methionine</keyword>
<dbReference type="EMBL" id="MU864507">
    <property type="protein sequence ID" value="KAK4184065.1"/>
    <property type="molecule type" value="Genomic_DNA"/>
</dbReference>
<evidence type="ECO:0000313" key="7">
    <source>
        <dbReference type="Proteomes" id="UP001302126"/>
    </source>
</evidence>
<sequence length="377" mass="42144">MAVSHFQHQLPPLPQDEILDIRSSNVSLLHNLDSKVLEGLTQPHGDKILPTLLLWDEKGQLMYGDILATQHYYPYQAEEELFQQQVDDIAHTVASSGPDMVIELGAGDMTKTARLLSALDNALTYPLVYYALDVDQALLERSFAMLKKRITLRHITLRGLLGTYEDSARWLSSPDVAAYRKTMVFLGSSICNDDQDEAIKFLSSYTRSPETGVAQNVAGFLLAVDGCQDAAQIEAAYDVPGGASRRWVKHALEAARDLLGGGADDAADVNHIFDDDNWRFEGGWQPERQRYQNYLVPVRSLTGTIRGQRVSLAEGERVASISSGKWAQETVNKICSKSGLKIQTSWKNSDVDYRIYWLQPALRRHDSGIDIPEFDDE</sequence>
<dbReference type="InterPro" id="IPR017804">
    <property type="entry name" value="MeTrfase_EgtD-like"/>
</dbReference>
<reference evidence="6" key="2">
    <citation type="submission" date="2023-05" db="EMBL/GenBank/DDBJ databases">
        <authorList>
            <consortium name="Lawrence Berkeley National Laboratory"/>
            <person name="Steindorff A."/>
            <person name="Hensen N."/>
            <person name="Bonometti L."/>
            <person name="Westerberg I."/>
            <person name="Brannstrom I.O."/>
            <person name="Guillou S."/>
            <person name="Cros-Aarteil S."/>
            <person name="Calhoun S."/>
            <person name="Haridas S."/>
            <person name="Kuo A."/>
            <person name="Mondo S."/>
            <person name="Pangilinan J."/>
            <person name="Riley R."/>
            <person name="Labutti K."/>
            <person name="Andreopoulos B."/>
            <person name="Lipzen A."/>
            <person name="Chen C."/>
            <person name="Yanf M."/>
            <person name="Daum C."/>
            <person name="Ng V."/>
            <person name="Clum A."/>
            <person name="Ohm R."/>
            <person name="Martin F."/>
            <person name="Silar P."/>
            <person name="Natvig D."/>
            <person name="Lalanne C."/>
            <person name="Gautier V."/>
            <person name="Ament-Velasquez S.L."/>
            <person name="Kruys A."/>
            <person name="Hutchinson M.I."/>
            <person name="Powell A.J."/>
            <person name="Barry K."/>
            <person name="Miller A.N."/>
            <person name="Grigoriev I.V."/>
            <person name="Debuchy R."/>
            <person name="Gladieux P."/>
            <person name="Thoren M.H."/>
            <person name="Johannesson H."/>
        </authorList>
    </citation>
    <scope>NUCLEOTIDE SEQUENCE</scope>
    <source>
        <strain evidence="6">PSN309</strain>
    </source>
</reference>
<dbReference type="InterPro" id="IPR051128">
    <property type="entry name" value="EgtD_Methyltrsf_superfamily"/>
</dbReference>
<dbReference type="InterPro" id="IPR019257">
    <property type="entry name" value="MeTrfase_dom"/>
</dbReference>
<dbReference type="PANTHER" id="PTHR43397:SF2">
    <property type="entry name" value="HISTIDINE-SPECIFIC METHYLTRANSFERASE SAM-DEPENDENT DOMAIN-CONTAINING PROTEIN"/>
    <property type="match status" value="1"/>
</dbReference>
<name>A0AAN6WLD7_9PEZI</name>
<evidence type="ECO:0000256" key="3">
    <source>
        <dbReference type="ARBA" id="ARBA00022679"/>
    </source>
</evidence>
<evidence type="ECO:0000256" key="4">
    <source>
        <dbReference type="ARBA" id="ARBA00022691"/>
    </source>
</evidence>
<gene>
    <name evidence="6" type="ORF">QBC35DRAFT_392506</name>
</gene>
<dbReference type="Gene3D" id="3.40.50.150">
    <property type="entry name" value="Vaccinia Virus protein VP39"/>
    <property type="match status" value="1"/>
</dbReference>
<evidence type="ECO:0000256" key="1">
    <source>
        <dbReference type="ARBA" id="ARBA00008361"/>
    </source>
</evidence>
<accession>A0AAN6WLD7</accession>
<dbReference type="Proteomes" id="UP001302126">
    <property type="component" value="Unassembled WGS sequence"/>
</dbReference>
<reference evidence="6" key="1">
    <citation type="journal article" date="2023" name="Mol. Phylogenet. Evol.">
        <title>Genome-scale phylogeny and comparative genomics of the fungal order Sordariales.</title>
        <authorList>
            <person name="Hensen N."/>
            <person name="Bonometti L."/>
            <person name="Westerberg I."/>
            <person name="Brannstrom I.O."/>
            <person name="Guillou S."/>
            <person name="Cros-Aarteil S."/>
            <person name="Calhoun S."/>
            <person name="Haridas S."/>
            <person name="Kuo A."/>
            <person name="Mondo S."/>
            <person name="Pangilinan J."/>
            <person name="Riley R."/>
            <person name="LaButti K."/>
            <person name="Andreopoulos B."/>
            <person name="Lipzen A."/>
            <person name="Chen C."/>
            <person name="Yan M."/>
            <person name="Daum C."/>
            <person name="Ng V."/>
            <person name="Clum A."/>
            <person name="Steindorff A."/>
            <person name="Ohm R.A."/>
            <person name="Martin F."/>
            <person name="Silar P."/>
            <person name="Natvig D.O."/>
            <person name="Lalanne C."/>
            <person name="Gautier V."/>
            <person name="Ament-Velasquez S.L."/>
            <person name="Kruys A."/>
            <person name="Hutchinson M.I."/>
            <person name="Powell A.J."/>
            <person name="Barry K."/>
            <person name="Miller A.N."/>
            <person name="Grigoriev I.V."/>
            <person name="Debuchy R."/>
            <person name="Gladieux P."/>
            <person name="Hiltunen Thoren M."/>
            <person name="Johannesson H."/>
        </authorList>
    </citation>
    <scope>NUCLEOTIDE SEQUENCE</scope>
    <source>
        <strain evidence="6">PSN309</strain>
    </source>
</reference>
<protein>
    <submittedName>
        <fullName evidence="6">Histidine-specific methyltransferase</fullName>
    </submittedName>
</protein>
<evidence type="ECO:0000313" key="6">
    <source>
        <dbReference type="EMBL" id="KAK4184065.1"/>
    </source>
</evidence>
<feature type="domain" description="Histidine-specific methyltransferase SAM-dependent" evidence="5">
    <location>
        <begin position="33"/>
        <end position="359"/>
    </location>
</feature>
<dbReference type="GO" id="GO:0032259">
    <property type="term" value="P:methylation"/>
    <property type="evidence" value="ECO:0007669"/>
    <property type="project" value="UniProtKB-KW"/>
</dbReference>
<dbReference type="InterPro" id="IPR017805">
    <property type="entry name" value="SAM_MeTrfase_EasF-type_put"/>
</dbReference>
<comment type="caution">
    <text evidence="6">The sequence shown here is derived from an EMBL/GenBank/DDBJ whole genome shotgun (WGS) entry which is preliminary data.</text>
</comment>
<evidence type="ECO:0000259" key="5">
    <source>
        <dbReference type="Pfam" id="PF10017"/>
    </source>
</evidence>
<dbReference type="Pfam" id="PF10017">
    <property type="entry name" value="Methyltransf_33"/>
    <property type="match status" value="1"/>
</dbReference>
<dbReference type="PANTHER" id="PTHR43397">
    <property type="entry name" value="ERGOTHIONEINE BIOSYNTHESIS PROTEIN 1"/>
    <property type="match status" value="1"/>
</dbReference>
<evidence type="ECO:0000256" key="2">
    <source>
        <dbReference type="ARBA" id="ARBA00022603"/>
    </source>
</evidence>
<organism evidence="6 7">
    <name type="scientific">Podospora australis</name>
    <dbReference type="NCBI Taxonomy" id="1536484"/>
    <lineage>
        <taxon>Eukaryota</taxon>
        <taxon>Fungi</taxon>
        <taxon>Dikarya</taxon>
        <taxon>Ascomycota</taxon>
        <taxon>Pezizomycotina</taxon>
        <taxon>Sordariomycetes</taxon>
        <taxon>Sordariomycetidae</taxon>
        <taxon>Sordariales</taxon>
        <taxon>Podosporaceae</taxon>
        <taxon>Podospora</taxon>
    </lineage>
</organism>
<keyword evidence="3" id="KW-0808">Transferase</keyword>
<comment type="similarity">
    <text evidence="1">Belongs to the methyltransferase superfamily.</text>
</comment>
<keyword evidence="7" id="KW-1185">Reference proteome</keyword>
<dbReference type="InterPro" id="IPR029063">
    <property type="entry name" value="SAM-dependent_MTases_sf"/>
</dbReference>